<dbReference type="PROSITE" id="PS50968">
    <property type="entry name" value="BIOTINYL_LIPOYL"/>
    <property type="match status" value="2"/>
</dbReference>
<organism evidence="11 12">
    <name type="scientific">Gracilimonas mengyeensis</name>
    <dbReference type="NCBI Taxonomy" id="1302730"/>
    <lineage>
        <taxon>Bacteria</taxon>
        <taxon>Pseudomonadati</taxon>
        <taxon>Balneolota</taxon>
        <taxon>Balneolia</taxon>
        <taxon>Balneolales</taxon>
        <taxon>Balneolaceae</taxon>
        <taxon>Gracilimonas</taxon>
    </lineage>
</organism>
<dbReference type="InterPro" id="IPR004167">
    <property type="entry name" value="PSBD"/>
</dbReference>
<evidence type="ECO:0000256" key="5">
    <source>
        <dbReference type="ARBA" id="ARBA00022823"/>
    </source>
</evidence>
<feature type="domain" description="Lipoyl-binding" evidence="9">
    <location>
        <begin position="3"/>
        <end position="78"/>
    </location>
</feature>
<keyword evidence="4 7" id="KW-0808">Transferase</keyword>
<dbReference type="Gene3D" id="3.30.559.10">
    <property type="entry name" value="Chloramphenicol acetyltransferase-like domain"/>
    <property type="match status" value="1"/>
</dbReference>
<dbReference type="AlphaFoldDB" id="A0A521CI04"/>
<comment type="cofactor">
    <cofactor evidence="1 7">
        <name>(R)-lipoate</name>
        <dbReference type="ChEBI" id="CHEBI:83088"/>
    </cofactor>
</comment>
<feature type="region of interest" description="Disordered" evidence="8">
    <location>
        <begin position="78"/>
        <end position="147"/>
    </location>
</feature>
<feature type="compositionally biased region" description="Basic and acidic residues" evidence="8">
    <location>
        <begin position="223"/>
        <end position="242"/>
    </location>
</feature>
<evidence type="ECO:0000313" key="12">
    <source>
        <dbReference type="Proteomes" id="UP000317557"/>
    </source>
</evidence>
<dbReference type="PANTHER" id="PTHR43178:SF5">
    <property type="entry name" value="LIPOAMIDE ACYLTRANSFERASE COMPONENT OF BRANCHED-CHAIN ALPHA-KETO ACID DEHYDROGENASE COMPLEX, MITOCHONDRIAL"/>
    <property type="match status" value="1"/>
</dbReference>
<proteinExistence type="inferred from homology"/>
<evidence type="ECO:0000256" key="1">
    <source>
        <dbReference type="ARBA" id="ARBA00001938"/>
    </source>
</evidence>
<dbReference type="InterPro" id="IPR036625">
    <property type="entry name" value="E3-bd_dom_sf"/>
</dbReference>
<sequence length="593" mass="63348">MAKVEVVMPQMGESVMEGTVIEWSKQVGDTVEVDETLLEVATDKVDTEVPSPEAGVLVEILAEEGDVIEVGNPIAIIETDKDAAGDASSSSGGEEKVEDESEEEEEQQEETAEETETQEAEADEDSSSGGDDDGERIEVQMPQMGESVVEATVIGWSKEVGDEVEEDETLLEISTDKVDSEVPSSAAGTLVEILAEENDTIEVGQTIAIISTGKGASASSSSKKKEKDDSGQSEKAEQKEQKAAASSNGTSSSSSTSEGGEPQRVGSDGRFYSPLVRSIAKEEGISQEELENIEGSGQGGRVSKQDILSYVEDRKSGKVSAPEKKQKAAEEKATAKSSDGSISAGQLDVKHAPSGDVEVIKMDRMRKMIAEHMVRSKQTSAHVTTFAEVDVTNMVKWRNANKGKFQDKTGFKLTFTPLFVEAIITAMLEYPLINSSVVDDEIHLKKDINFGLAVALGEGGEGGLIVPVIKQAQEKNLVGLAKSVTEVAQKARSKKLSPDDLVGGTITLTNYGSVGNLMGTPIINQPQVAIIGTGAIEKRPVVMETEAGDVIAIRHMMYLSMSYDHRIIDGAHGGAFLNRIKQILEGFDTDRSV</sequence>
<dbReference type="GO" id="GO:0016407">
    <property type="term" value="F:acetyltransferase activity"/>
    <property type="evidence" value="ECO:0007669"/>
    <property type="project" value="TreeGrafter"/>
</dbReference>
<evidence type="ECO:0000256" key="2">
    <source>
        <dbReference type="ARBA" id="ARBA00007317"/>
    </source>
</evidence>
<keyword evidence="5 7" id="KW-0450">Lipoyl</keyword>
<dbReference type="Gene3D" id="2.40.50.100">
    <property type="match status" value="2"/>
</dbReference>
<keyword evidence="6 7" id="KW-0012">Acyltransferase</keyword>
<feature type="region of interest" description="Disordered" evidence="8">
    <location>
        <begin position="313"/>
        <end position="348"/>
    </location>
</feature>
<dbReference type="InterPro" id="IPR011053">
    <property type="entry name" value="Single_hybrid_motif"/>
</dbReference>
<feature type="compositionally biased region" description="Basic and acidic residues" evidence="8">
    <location>
        <begin position="313"/>
        <end position="334"/>
    </location>
</feature>
<evidence type="ECO:0000256" key="6">
    <source>
        <dbReference type="ARBA" id="ARBA00023315"/>
    </source>
</evidence>
<dbReference type="PANTHER" id="PTHR43178">
    <property type="entry name" value="DIHYDROLIPOAMIDE ACETYLTRANSFERASE COMPONENT OF PYRUVATE DEHYDROGENASE COMPLEX"/>
    <property type="match status" value="1"/>
</dbReference>
<dbReference type="InterPro" id="IPR001078">
    <property type="entry name" value="2-oxoacid_DH_actylTfrase"/>
</dbReference>
<evidence type="ECO:0000256" key="7">
    <source>
        <dbReference type="RuleBase" id="RU003423"/>
    </source>
</evidence>
<name>A0A521CI04_9BACT</name>
<dbReference type="OrthoDB" id="9805770at2"/>
<dbReference type="EC" id="2.3.1.-" evidence="7"/>
<comment type="subunit">
    <text evidence="3">Forms a 24-polypeptide structural core with octahedral symmetry.</text>
</comment>
<dbReference type="CDD" id="cd06849">
    <property type="entry name" value="lipoyl_domain"/>
    <property type="match status" value="2"/>
</dbReference>
<dbReference type="Gene3D" id="4.10.320.10">
    <property type="entry name" value="E3-binding domain"/>
    <property type="match status" value="1"/>
</dbReference>
<evidence type="ECO:0000256" key="4">
    <source>
        <dbReference type="ARBA" id="ARBA00022679"/>
    </source>
</evidence>
<dbReference type="EMBL" id="FXTP01000005">
    <property type="protein sequence ID" value="SMO59032.1"/>
    <property type="molecule type" value="Genomic_DNA"/>
</dbReference>
<evidence type="ECO:0000313" key="11">
    <source>
        <dbReference type="EMBL" id="SMO59032.1"/>
    </source>
</evidence>
<comment type="similarity">
    <text evidence="2 7">Belongs to the 2-oxoacid dehydrogenase family.</text>
</comment>
<dbReference type="NCBIfam" id="TIGR02927">
    <property type="entry name" value="SucB_Actino"/>
    <property type="match status" value="1"/>
</dbReference>
<reference evidence="11 12" key="1">
    <citation type="submission" date="2017-05" db="EMBL/GenBank/DDBJ databases">
        <authorList>
            <person name="Varghese N."/>
            <person name="Submissions S."/>
        </authorList>
    </citation>
    <scope>NUCLEOTIDE SEQUENCE [LARGE SCALE GENOMIC DNA]</scope>
    <source>
        <strain evidence="11 12">DSM 21985</strain>
    </source>
</reference>
<dbReference type="PROSITE" id="PS51826">
    <property type="entry name" value="PSBD"/>
    <property type="match status" value="1"/>
</dbReference>
<evidence type="ECO:0000256" key="3">
    <source>
        <dbReference type="ARBA" id="ARBA00011484"/>
    </source>
</evidence>
<dbReference type="SUPFAM" id="SSF52777">
    <property type="entry name" value="CoA-dependent acyltransferases"/>
    <property type="match status" value="1"/>
</dbReference>
<dbReference type="SUPFAM" id="SSF47005">
    <property type="entry name" value="Peripheral subunit-binding domain of 2-oxo acid dehydrogenase complex"/>
    <property type="match status" value="1"/>
</dbReference>
<dbReference type="GO" id="GO:0031405">
    <property type="term" value="F:lipoic acid binding"/>
    <property type="evidence" value="ECO:0007669"/>
    <property type="project" value="TreeGrafter"/>
</dbReference>
<feature type="region of interest" description="Disordered" evidence="8">
    <location>
        <begin position="211"/>
        <end position="273"/>
    </location>
</feature>
<dbReference type="InterPro" id="IPR014276">
    <property type="entry name" value="2-oxoglutarate_DH_E2"/>
</dbReference>
<evidence type="ECO:0000259" key="10">
    <source>
        <dbReference type="PROSITE" id="PS51826"/>
    </source>
</evidence>
<evidence type="ECO:0000259" key="9">
    <source>
        <dbReference type="PROSITE" id="PS50968"/>
    </source>
</evidence>
<dbReference type="InterPro" id="IPR050743">
    <property type="entry name" value="2-oxoacid_DH_E2_comp"/>
</dbReference>
<dbReference type="InterPro" id="IPR003016">
    <property type="entry name" value="2-oxoA_DH_lipoyl-BS"/>
</dbReference>
<dbReference type="FunFam" id="3.30.559.10:FF:000007">
    <property type="entry name" value="Dihydrolipoamide acetyltransferase component of pyruvate dehydrogenase complex"/>
    <property type="match status" value="1"/>
</dbReference>
<evidence type="ECO:0000256" key="8">
    <source>
        <dbReference type="SAM" id="MobiDB-lite"/>
    </source>
</evidence>
<dbReference type="RefSeq" id="WP_142453999.1">
    <property type="nucleotide sequence ID" value="NZ_FXTP01000005.1"/>
</dbReference>
<feature type="compositionally biased region" description="Acidic residues" evidence="8">
    <location>
        <begin position="96"/>
        <end position="135"/>
    </location>
</feature>
<accession>A0A521CI04</accession>
<dbReference type="Pfam" id="PF02817">
    <property type="entry name" value="E3_binding"/>
    <property type="match status" value="1"/>
</dbReference>
<dbReference type="InterPro" id="IPR000089">
    <property type="entry name" value="Biotin_lipoyl"/>
</dbReference>
<dbReference type="SUPFAM" id="SSF51230">
    <property type="entry name" value="Single hybrid motif"/>
    <property type="match status" value="2"/>
</dbReference>
<feature type="domain" description="Lipoyl-binding" evidence="9">
    <location>
        <begin position="136"/>
        <end position="211"/>
    </location>
</feature>
<dbReference type="InterPro" id="IPR023213">
    <property type="entry name" value="CAT-like_dom_sf"/>
</dbReference>
<keyword evidence="12" id="KW-1185">Reference proteome</keyword>
<dbReference type="Pfam" id="PF00198">
    <property type="entry name" value="2-oxoacid_dh"/>
    <property type="match status" value="1"/>
</dbReference>
<protein>
    <recommendedName>
        <fullName evidence="7">Dihydrolipoamide acetyltransferase component of pyruvate dehydrogenase complex</fullName>
        <ecNumber evidence="7">2.3.1.-</ecNumber>
    </recommendedName>
</protein>
<dbReference type="PROSITE" id="PS00189">
    <property type="entry name" value="LIPOYL"/>
    <property type="match status" value="2"/>
</dbReference>
<dbReference type="Pfam" id="PF00364">
    <property type="entry name" value="Biotin_lipoyl"/>
    <property type="match status" value="2"/>
</dbReference>
<dbReference type="Proteomes" id="UP000317557">
    <property type="component" value="Unassembled WGS sequence"/>
</dbReference>
<feature type="domain" description="Peripheral subunit-binding (PSBD)" evidence="10">
    <location>
        <begin position="271"/>
        <end position="311"/>
    </location>
</feature>
<feature type="compositionally biased region" description="Low complexity" evidence="8">
    <location>
        <begin position="243"/>
        <end position="260"/>
    </location>
</feature>
<dbReference type="GO" id="GO:0005737">
    <property type="term" value="C:cytoplasm"/>
    <property type="evidence" value="ECO:0007669"/>
    <property type="project" value="TreeGrafter"/>
</dbReference>
<gene>
    <name evidence="11" type="ORF">SAMN06265219_105180</name>
</gene>